<evidence type="ECO:0000313" key="10">
    <source>
        <dbReference type="Proteomes" id="UP001518680"/>
    </source>
</evidence>
<dbReference type="EC" id="7.6.2.9" evidence="5"/>
<dbReference type="SUPFAM" id="SSF52540">
    <property type="entry name" value="P-loop containing nucleoside triphosphate hydrolases"/>
    <property type="match status" value="1"/>
</dbReference>
<evidence type="ECO:0000256" key="3">
    <source>
        <dbReference type="ARBA" id="ARBA00022741"/>
    </source>
</evidence>
<dbReference type="FunFam" id="3.40.50.300:FF:000425">
    <property type="entry name" value="Probable ABC transporter, ATP-binding subunit"/>
    <property type="match status" value="1"/>
</dbReference>
<evidence type="ECO:0000259" key="6">
    <source>
        <dbReference type="PROSITE" id="PS50893"/>
    </source>
</evidence>
<feature type="domain" description="ABC transporter" evidence="6">
    <location>
        <begin position="22"/>
        <end position="259"/>
    </location>
</feature>
<dbReference type="InterPro" id="IPR003439">
    <property type="entry name" value="ABC_transporter-like_ATP-bd"/>
</dbReference>
<evidence type="ECO:0000256" key="1">
    <source>
        <dbReference type="ARBA" id="ARBA00005417"/>
    </source>
</evidence>
<keyword evidence="3" id="KW-0547">Nucleotide-binding</keyword>
<dbReference type="AlphaFoldDB" id="A0A3M0G7D0"/>
<dbReference type="RefSeq" id="WP_121911828.1">
    <property type="nucleotide sequence ID" value="NZ_CP068291.1"/>
</dbReference>
<organism evidence="8 9">
    <name type="scientific">Corynebacterium macginleyi</name>
    <dbReference type="NCBI Taxonomy" id="38290"/>
    <lineage>
        <taxon>Bacteria</taxon>
        <taxon>Bacillati</taxon>
        <taxon>Actinomycetota</taxon>
        <taxon>Actinomycetes</taxon>
        <taxon>Mycobacteriales</taxon>
        <taxon>Corynebacteriaceae</taxon>
        <taxon>Corynebacterium</taxon>
    </lineage>
</organism>
<reference evidence="8 9" key="1">
    <citation type="submission" date="2018-10" db="EMBL/GenBank/DDBJ databases">
        <title>Corynebacterium macginleyi genome sequencing and assembly of the type strain and two clinical samples.</title>
        <authorList>
            <person name="Bernier A.-M."/>
            <person name="Bernard K."/>
        </authorList>
    </citation>
    <scope>NUCLEOTIDE SEQUENCE [LARGE SCALE GENOMIC DNA]</scope>
    <source>
        <strain evidence="8 9">NML 120205</strain>
    </source>
</reference>
<protein>
    <recommendedName>
        <fullName evidence="5">ABC-type quaternary amine transporter</fullName>
        <ecNumber evidence="5">7.6.2.9</ecNumber>
    </recommendedName>
</protein>
<dbReference type="EMBL" id="JAACBX020000002">
    <property type="protein sequence ID" value="MBM0244649.1"/>
    <property type="molecule type" value="Genomic_DNA"/>
</dbReference>
<evidence type="ECO:0000313" key="7">
    <source>
        <dbReference type="EMBL" id="MBM0244649.1"/>
    </source>
</evidence>
<dbReference type="GO" id="GO:0015418">
    <property type="term" value="F:ABC-type quaternary ammonium compound transporting activity"/>
    <property type="evidence" value="ECO:0007669"/>
    <property type="project" value="UniProtKB-EC"/>
</dbReference>
<dbReference type="GO" id="GO:0005524">
    <property type="term" value="F:ATP binding"/>
    <property type="evidence" value="ECO:0007669"/>
    <property type="project" value="UniProtKB-KW"/>
</dbReference>
<dbReference type="PANTHER" id="PTHR43117">
    <property type="entry name" value="OSMOPROTECTANT IMPORT ATP-BINDING PROTEIN OSMV"/>
    <property type="match status" value="1"/>
</dbReference>
<dbReference type="SUPFAM" id="SSF54631">
    <property type="entry name" value="CBS-domain pair"/>
    <property type="match status" value="1"/>
</dbReference>
<keyword evidence="4 8" id="KW-0067">ATP-binding</keyword>
<evidence type="ECO:0000313" key="9">
    <source>
        <dbReference type="Proteomes" id="UP000270649"/>
    </source>
</evidence>
<dbReference type="InterPro" id="IPR003593">
    <property type="entry name" value="AAA+_ATPase"/>
</dbReference>
<dbReference type="PROSITE" id="PS00211">
    <property type="entry name" value="ABC_TRANSPORTER_1"/>
    <property type="match status" value="1"/>
</dbReference>
<dbReference type="InterPro" id="IPR046342">
    <property type="entry name" value="CBS_dom_sf"/>
</dbReference>
<dbReference type="GO" id="GO:0016887">
    <property type="term" value="F:ATP hydrolysis activity"/>
    <property type="evidence" value="ECO:0007669"/>
    <property type="project" value="InterPro"/>
</dbReference>
<dbReference type="GeneID" id="92746741"/>
<keyword evidence="10" id="KW-1185">Reference proteome</keyword>
<dbReference type="SMART" id="SM00382">
    <property type="entry name" value="AAA"/>
    <property type="match status" value="1"/>
</dbReference>
<name>A0A3M0G7D0_9CORY</name>
<dbReference type="Pfam" id="PF00005">
    <property type="entry name" value="ABC_tran"/>
    <property type="match status" value="1"/>
</dbReference>
<gene>
    <name evidence="8" type="ORF">D9543_05815</name>
    <name evidence="7" type="ORF">GWO63_010455</name>
</gene>
<evidence type="ECO:0000256" key="5">
    <source>
        <dbReference type="ARBA" id="ARBA00066388"/>
    </source>
</evidence>
<dbReference type="InterPro" id="IPR027417">
    <property type="entry name" value="P-loop_NTPase"/>
</dbReference>
<keyword evidence="2" id="KW-0813">Transport</keyword>
<evidence type="ECO:0000256" key="4">
    <source>
        <dbReference type="ARBA" id="ARBA00022840"/>
    </source>
</evidence>
<dbReference type="Gene3D" id="3.40.50.300">
    <property type="entry name" value="P-loop containing nucleotide triphosphate hydrolases"/>
    <property type="match status" value="1"/>
</dbReference>
<dbReference type="PANTHER" id="PTHR43117:SF4">
    <property type="entry name" value="OSMOPROTECTANT IMPORT ATP-BINDING PROTEIN OSMV"/>
    <property type="match status" value="1"/>
</dbReference>
<dbReference type="PROSITE" id="PS50893">
    <property type="entry name" value="ABC_TRANSPORTER_2"/>
    <property type="match status" value="1"/>
</dbReference>
<evidence type="ECO:0000313" key="8">
    <source>
        <dbReference type="EMBL" id="RMB60824.1"/>
    </source>
</evidence>
<comment type="caution">
    <text evidence="8">The sequence shown here is derived from an EMBL/GenBank/DDBJ whole genome shotgun (WGS) entry which is preliminary data.</text>
</comment>
<dbReference type="Proteomes" id="UP001518680">
    <property type="component" value="Unassembled WGS sequence"/>
</dbReference>
<dbReference type="EMBL" id="REGC01000005">
    <property type="protein sequence ID" value="RMB60824.1"/>
    <property type="molecule type" value="Genomic_DNA"/>
</dbReference>
<reference evidence="7 10" key="2">
    <citation type="submission" date="2021-01" db="EMBL/GenBank/DDBJ databases">
        <title>Complete genome sequences of Corynebacterium macginleyi strains isolated from infectious keratitis.</title>
        <authorList>
            <person name="Sagerfors S."/>
            <person name="Poehlein A."/>
            <person name="Soderquist B."/>
            <person name="Bruggemann H."/>
        </authorList>
    </citation>
    <scope>NUCLEOTIDE SEQUENCE [LARGE SCALE GENOMIC DNA]</scope>
    <source>
        <strain evidence="7 10">12T220</strain>
    </source>
</reference>
<sequence length="404" mass="43901">MSDSTHASSTHTADTSNSGASIVFDHVTKIYSGQASPAASDLSFKIPAGELVAFVGPSGCGKTTSLKMINRLVEPTSGTIYIDGEDATKKNPTQLRRDIGYVIQGGGLIPHMSVAENIALVPKLKKWRADKITQRTDELLEMVGLDPATYRDRFPGELSGGQQQRVGVARGLAADPPVVLMDEPFGAVDPITRTRLQDELVTIQSELKKTIICVTHDIDEAIKLGHRILIFEPGGRISQYDTPENILAAPKNDFVADFIGSGSALKQLNLRRADELELADQATARIGEPTNQALARLRAAGEEMVVIVDDKGHPRDWIFARQLERYETIPEPQFELNSIVDAHSTLSDAMSAMLASSHSGALVTRRGEFVGVLYYETVTDFIQQMNAAAQEALDNKEVDFGGEI</sequence>
<accession>A0A3M0G7D0</accession>
<proteinExistence type="inferred from homology"/>
<evidence type="ECO:0000256" key="2">
    <source>
        <dbReference type="ARBA" id="ARBA00022448"/>
    </source>
</evidence>
<dbReference type="Proteomes" id="UP000270649">
    <property type="component" value="Unassembled WGS sequence"/>
</dbReference>
<comment type="similarity">
    <text evidence="1">Belongs to the ABC transporter superfamily.</text>
</comment>
<dbReference type="InterPro" id="IPR017871">
    <property type="entry name" value="ABC_transporter-like_CS"/>
</dbReference>